<dbReference type="GO" id="GO:0043093">
    <property type="term" value="P:FtsZ-dependent cytokinesis"/>
    <property type="evidence" value="ECO:0007669"/>
    <property type="project" value="UniProtKB-UniRule"/>
</dbReference>
<keyword evidence="2 9" id="KW-1003">Cell membrane</keyword>
<organism evidence="12 13">
    <name type="scientific">Ancylobacter novellus</name>
    <name type="common">Thiobacillus novellus</name>
    <dbReference type="NCBI Taxonomy" id="921"/>
    <lineage>
        <taxon>Bacteria</taxon>
        <taxon>Pseudomonadati</taxon>
        <taxon>Pseudomonadota</taxon>
        <taxon>Alphaproteobacteria</taxon>
        <taxon>Hyphomicrobiales</taxon>
        <taxon>Xanthobacteraceae</taxon>
        <taxon>Ancylobacter</taxon>
    </lineage>
</organism>
<dbReference type="AlphaFoldDB" id="A0A2W5KLS4"/>
<comment type="caution">
    <text evidence="12">The sequence shown here is derived from an EMBL/GenBank/DDBJ whole genome shotgun (WGS) entry which is preliminary data.</text>
</comment>
<keyword evidence="5 9" id="KW-0812">Transmembrane</keyword>
<evidence type="ECO:0000256" key="8">
    <source>
        <dbReference type="ARBA" id="ARBA00023306"/>
    </source>
</evidence>
<keyword evidence="6 9" id="KW-1133">Transmembrane helix</keyword>
<dbReference type="InterPro" id="IPR005548">
    <property type="entry name" value="Cell_div_FtsQ/DivIB_C"/>
</dbReference>
<dbReference type="Proteomes" id="UP000249577">
    <property type="component" value="Unassembled WGS sequence"/>
</dbReference>
<dbReference type="InterPro" id="IPR034746">
    <property type="entry name" value="POTRA"/>
</dbReference>
<comment type="function">
    <text evidence="9">Essential cell division protein.</text>
</comment>
<proteinExistence type="inferred from homology"/>
<evidence type="ECO:0000256" key="9">
    <source>
        <dbReference type="HAMAP-Rule" id="MF_00911"/>
    </source>
</evidence>
<comment type="similarity">
    <text evidence="9">Belongs to the FtsQ/DivIB family. FtsQ subfamily.</text>
</comment>
<accession>A0A2W5KLS4</accession>
<keyword evidence="8 9" id="KW-0131">Cell cycle</keyword>
<dbReference type="PANTHER" id="PTHR35851:SF1">
    <property type="entry name" value="CELL DIVISION PROTEIN FTSQ"/>
    <property type="match status" value="1"/>
</dbReference>
<protein>
    <recommendedName>
        <fullName evidence="9">Cell division protein FtsQ</fullName>
    </recommendedName>
</protein>
<dbReference type="Pfam" id="PF03799">
    <property type="entry name" value="FtsQ_DivIB_C"/>
    <property type="match status" value="1"/>
</dbReference>
<dbReference type="GO" id="GO:0032153">
    <property type="term" value="C:cell division site"/>
    <property type="evidence" value="ECO:0007669"/>
    <property type="project" value="UniProtKB-UniRule"/>
</dbReference>
<gene>
    <name evidence="9" type="primary">ftsQ</name>
    <name evidence="12" type="ORF">DI565_08400</name>
</gene>
<dbReference type="InterPro" id="IPR026579">
    <property type="entry name" value="FtsQ"/>
</dbReference>
<sequence>MARGGRLLRSIDEPQDRGSAPAVRAPRVKPTLVYRTDPNMRSRAEAKAAPPPNLDDVDEVIGASRWSNIRFRLERVARRRRLGLALVAILYAGTGVLGMIDGGHWPVVKDEILNAHVTAANLMGFRVVAVQTEGQNALTDDEVLLALGVKDDTALPFLDVRAARERLLANPLVEDATVKKLFPDRVVVNLVERKPFALWQHDGKVQILAEDGTPIDDFRDSRFAHLPLVVGPSANMKAQKLLDALALAPKVREETYAAVLVAERRWNLRLRSGVEVKLPETGYADALKRLETLQERQNLFAKWITVVDMRSPSKVVVRLSPEAADQMAEADKAAAKARKKAGQT</sequence>
<dbReference type="Pfam" id="PF08478">
    <property type="entry name" value="POTRA_1"/>
    <property type="match status" value="1"/>
</dbReference>
<evidence type="ECO:0000256" key="5">
    <source>
        <dbReference type="ARBA" id="ARBA00022692"/>
    </source>
</evidence>
<evidence type="ECO:0000313" key="12">
    <source>
        <dbReference type="EMBL" id="PZQ15845.1"/>
    </source>
</evidence>
<feature type="region of interest" description="Disordered" evidence="10">
    <location>
        <begin position="1"/>
        <end position="53"/>
    </location>
</feature>
<keyword evidence="7 9" id="KW-0472">Membrane</keyword>
<keyword evidence="4 9" id="KW-0132">Cell division</keyword>
<dbReference type="HAMAP" id="MF_00911">
    <property type="entry name" value="FtsQ_subfam"/>
    <property type="match status" value="1"/>
</dbReference>
<dbReference type="Gene3D" id="3.10.20.310">
    <property type="entry name" value="membrane protein fhac"/>
    <property type="match status" value="1"/>
</dbReference>
<name>A0A2W5KLS4_ANCNO</name>
<evidence type="ECO:0000256" key="4">
    <source>
        <dbReference type="ARBA" id="ARBA00022618"/>
    </source>
</evidence>
<dbReference type="Gene3D" id="3.40.50.11690">
    <property type="entry name" value="Cell division protein FtsQ/DivIB"/>
    <property type="match status" value="1"/>
</dbReference>
<evidence type="ECO:0000256" key="7">
    <source>
        <dbReference type="ARBA" id="ARBA00023136"/>
    </source>
</evidence>
<dbReference type="PROSITE" id="PS51779">
    <property type="entry name" value="POTRA"/>
    <property type="match status" value="1"/>
</dbReference>
<evidence type="ECO:0000313" key="13">
    <source>
        <dbReference type="Proteomes" id="UP000249577"/>
    </source>
</evidence>
<evidence type="ECO:0000259" key="11">
    <source>
        <dbReference type="PROSITE" id="PS51779"/>
    </source>
</evidence>
<feature type="domain" description="POTRA" evidence="11">
    <location>
        <begin position="125"/>
        <end position="193"/>
    </location>
</feature>
<evidence type="ECO:0000256" key="2">
    <source>
        <dbReference type="ARBA" id="ARBA00022475"/>
    </source>
</evidence>
<evidence type="ECO:0000256" key="3">
    <source>
        <dbReference type="ARBA" id="ARBA00022519"/>
    </source>
</evidence>
<dbReference type="PANTHER" id="PTHR35851">
    <property type="entry name" value="CELL DIVISION PROTEIN FTSQ"/>
    <property type="match status" value="1"/>
</dbReference>
<evidence type="ECO:0000256" key="10">
    <source>
        <dbReference type="SAM" id="MobiDB-lite"/>
    </source>
</evidence>
<dbReference type="InterPro" id="IPR013685">
    <property type="entry name" value="POTRA_FtsQ_type"/>
</dbReference>
<evidence type="ECO:0000256" key="6">
    <source>
        <dbReference type="ARBA" id="ARBA00022989"/>
    </source>
</evidence>
<dbReference type="GO" id="GO:0090529">
    <property type="term" value="P:cell septum assembly"/>
    <property type="evidence" value="ECO:0007669"/>
    <property type="project" value="InterPro"/>
</dbReference>
<dbReference type="GO" id="GO:0005886">
    <property type="term" value="C:plasma membrane"/>
    <property type="evidence" value="ECO:0007669"/>
    <property type="project" value="UniProtKB-SubCell"/>
</dbReference>
<dbReference type="InterPro" id="IPR045335">
    <property type="entry name" value="FtsQ_C_sf"/>
</dbReference>
<reference evidence="12 13" key="1">
    <citation type="submission" date="2017-08" db="EMBL/GenBank/DDBJ databases">
        <title>Infants hospitalized years apart are colonized by the same room-sourced microbial strains.</title>
        <authorList>
            <person name="Brooks B."/>
            <person name="Olm M.R."/>
            <person name="Firek B.A."/>
            <person name="Baker R."/>
            <person name="Thomas B.C."/>
            <person name="Morowitz M.J."/>
            <person name="Banfield J.F."/>
        </authorList>
    </citation>
    <scope>NUCLEOTIDE SEQUENCE [LARGE SCALE GENOMIC DNA]</scope>
    <source>
        <strain evidence="12">S2_005_003_R2_43</strain>
    </source>
</reference>
<comment type="subcellular location">
    <subcellularLocation>
        <location evidence="9">Cell inner membrane</location>
        <topology evidence="9">Single-pass type II membrane protein</topology>
    </subcellularLocation>
    <subcellularLocation>
        <location evidence="1">Membrane</location>
    </subcellularLocation>
    <text evidence="9">Localizes to the division septum.</text>
</comment>
<evidence type="ECO:0000256" key="1">
    <source>
        <dbReference type="ARBA" id="ARBA00004370"/>
    </source>
</evidence>
<dbReference type="EMBL" id="QFPN01000004">
    <property type="protein sequence ID" value="PZQ15845.1"/>
    <property type="molecule type" value="Genomic_DNA"/>
</dbReference>
<feature type="transmembrane region" description="Helical" evidence="9">
    <location>
        <begin position="82"/>
        <end position="100"/>
    </location>
</feature>
<keyword evidence="3 9" id="KW-0997">Cell inner membrane</keyword>